<dbReference type="InterPro" id="IPR027417">
    <property type="entry name" value="P-loop_NTPase"/>
</dbReference>
<dbReference type="SUPFAM" id="SSF52540">
    <property type="entry name" value="P-loop containing nucleoside triphosphate hydrolases"/>
    <property type="match status" value="1"/>
</dbReference>
<keyword evidence="1" id="KW-0175">Coiled coil</keyword>
<evidence type="ECO:0000256" key="1">
    <source>
        <dbReference type="SAM" id="Coils"/>
    </source>
</evidence>
<organism evidence="2 3">
    <name type="scientific">Elsinoe batatas</name>
    <dbReference type="NCBI Taxonomy" id="2601811"/>
    <lineage>
        <taxon>Eukaryota</taxon>
        <taxon>Fungi</taxon>
        <taxon>Dikarya</taxon>
        <taxon>Ascomycota</taxon>
        <taxon>Pezizomycotina</taxon>
        <taxon>Dothideomycetes</taxon>
        <taxon>Dothideomycetidae</taxon>
        <taxon>Myriangiales</taxon>
        <taxon>Elsinoaceae</taxon>
        <taxon>Elsinoe</taxon>
    </lineage>
</organism>
<dbReference type="Proteomes" id="UP000809789">
    <property type="component" value="Unassembled WGS sequence"/>
</dbReference>
<comment type="caution">
    <text evidence="2">The sequence shown here is derived from an EMBL/GenBank/DDBJ whole genome shotgun (WGS) entry which is preliminary data.</text>
</comment>
<evidence type="ECO:0000313" key="2">
    <source>
        <dbReference type="EMBL" id="KAG8632003.1"/>
    </source>
</evidence>
<dbReference type="EMBL" id="JAESVG020000001">
    <property type="protein sequence ID" value="KAG8632003.1"/>
    <property type="molecule type" value="Genomic_DNA"/>
</dbReference>
<keyword evidence="3" id="KW-1185">Reference proteome</keyword>
<reference evidence="2" key="1">
    <citation type="submission" date="2021-07" db="EMBL/GenBank/DDBJ databases">
        <title>Elsinoe batatas strain:CRI-CJ2 Genome sequencing and assembly.</title>
        <authorList>
            <person name="Huang L."/>
        </authorList>
    </citation>
    <scope>NUCLEOTIDE SEQUENCE</scope>
    <source>
        <strain evidence="2">CRI-CJ2</strain>
    </source>
</reference>
<dbReference type="AlphaFoldDB" id="A0A8K0LH20"/>
<proteinExistence type="predicted"/>
<evidence type="ECO:0000313" key="3">
    <source>
        <dbReference type="Proteomes" id="UP000809789"/>
    </source>
</evidence>
<sequence>MEDLDTEQLGLHTQFAFNVPRNTIKASLTAIWQASSSFIETVHTAGEATIREFSAFTTAMRPRSVDDRLKVAIIGVTGSGKSMLTNTILHQQALSRSVSLRLLHHLTASDFSRRNLQRAARNRHAKQQHSSLQSMIRDLSDKVGDLLIYCEEMASAHEQQLGIKVGLMKELVETCRTSIRRAMQSFQSNTVKVEETIKLDVMNLKYCNIHMKPFYHKTQTLSKPDFHGKVGAALLEHTSTAGYNHFSRMLDDLTAELATKQDEAIKKLEDAIQTAVNDLSSKLNSHYTRGGEYNKDRAALQIFMVKYDVEMQKIVRAMEQAEELMQSW</sequence>
<dbReference type="Gene3D" id="3.40.50.300">
    <property type="entry name" value="P-loop containing nucleotide triphosphate hydrolases"/>
    <property type="match status" value="1"/>
</dbReference>
<accession>A0A8K0LH20</accession>
<gene>
    <name evidence="2" type="ORF">KVT40_001143</name>
</gene>
<protein>
    <submittedName>
        <fullName evidence="2">Uncharacterized protein</fullName>
    </submittedName>
</protein>
<dbReference type="OrthoDB" id="10378945at2759"/>
<feature type="coiled-coil region" evidence="1">
    <location>
        <begin position="243"/>
        <end position="278"/>
    </location>
</feature>
<name>A0A8K0LH20_9PEZI</name>